<feature type="coiled-coil region" evidence="1">
    <location>
        <begin position="160"/>
        <end position="187"/>
    </location>
</feature>
<evidence type="ECO:0000256" key="2">
    <source>
        <dbReference type="SAM" id="MobiDB-lite"/>
    </source>
</evidence>
<dbReference type="RefSeq" id="WP_161315562.1">
    <property type="nucleotide sequence ID" value="NZ_WTUW01000002.1"/>
</dbReference>
<feature type="region of interest" description="Disordered" evidence="2">
    <location>
        <begin position="94"/>
        <end position="116"/>
    </location>
</feature>
<comment type="caution">
    <text evidence="3">The sequence shown here is derived from an EMBL/GenBank/DDBJ whole genome shotgun (WGS) entry which is preliminary data.</text>
</comment>
<dbReference type="AlphaFoldDB" id="A0A6L8W7I7"/>
<dbReference type="EMBL" id="WTUW01000002">
    <property type="protein sequence ID" value="MZR31028.1"/>
    <property type="molecule type" value="Genomic_DNA"/>
</dbReference>
<keyword evidence="1" id="KW-0175">Coiled coil</keyword>
<reference evidence="3 4" key="1">
    <citation type="submission" date="2019-12" db="EMBL/GenBank/DDBJ databases">
        <title>Snethiella sp. nov. sp. isolated from sea sand.</title>
        <authorList>
            <person name="Kim J."/>
            <person name="Jeong S.E."/>
            <person name="Jung H.S."/>
            <person name="Jeon C.O."/>
        </authorList>
    </citation>
    <scope>NUCLEOTIDE SEQUENCE [LARGE SCALE GENOMIC DNA]</scope>
    <source>
        <strain evidence="3 4">DP05</strain>
    </source>
</reference>
<evidence type="ECO:0000313" key="3">
    <source>
        <dbReference type="EMBL" id="MZR31028.1"/>
    </source>
</evidence>
<name>A0A6L8W7I7_9PROT</name>
<evidence type="ECO:0000313" key="4">
    <source>
        <dbReference type="Proteomes" id="UP000476030"/>
    </source>
</evidence>
<gene>
    <name evidence="3" type="ORF">GQE98_10330</name>
</gene>
<sequence>MPKELSEHERILELEKAVPAIWYNMESLGRQILSHPQPATAAFPISSLTTALAAPVLSQPLLWAPILGFEQTAALAGILTSQAEDLADDLDLEKDDLPTDANIPGGDGTNDKSTRRTQYGEIKGFGDSVKDLLGKARDAKAQAAGAAVAAKKFAAAKPHIKSAEASFKKAKKALRDLERKKREIDRTPPDVPTKAEVKAVRDLAKTAHKETFDDLDHVKLALDAIV</sequence>
<protein>
    <submittedName>
        <fullName evidence="3">Uncharacterized protein</fullName>
    </submittedName>
</protein>
<proteinExistence type="predicted"/>
<dbReference type="Proteomes" id="UP000476030">
    <property type="component" value="Unassembled WGS sequence"/>
</dbReference>
<keyword evidence="4" id="KW-1185">Reference proteome</keyword>
<accession>A0A6L8W7I7</accession>
<evidence type="ECO:0000256" key="1">
    <source>
        <dbReference type="SAM" id="Coils"/>
    </source>
</evidence>
<organism evidence="3 4">
    <name type="scientific">Sneathiella litorea</name>
    <dbReference type="NCBI Taxonomy" id="2606216"/>
    <lineage>
        <taxon>Bacteria</taxon>
        <taxon>Pseudomonadati</taxon>
        <taxon>Pseudomonadota</taxon>
        <taxon>Alphaproteobacteria</taxon>
        <taxon>Sneathiellales</taxon>
        <taxon>Sneathiellaceae</taxon>
        <taxon>Sneathiella</taxon>
    </lineage>
</organism>